<dbReference type="AlphaFoldDB" id="A0A147JW08"/>
<dbReference type="EMBL" id="LQMQ01000037">
    <property type="protein sequence ID" value="KUO40687.1"/>
    <property type="molecule type" value="Genomic_DNA"/>
</dbReference>
<gene>
    <name evidence="1" type="ORF">APZ16_02260</name>
</gene>
<protein>
    <submittedName>
        <fullName evidence="1">Uncharacterized protein</fullName>
    </submittedName>
</protein>
<sequence>MKYATISDKFKEFFQTTSSPVAVVISEKELTGTRPPSPSLFCDLVRKAAYKGETYTITGDDLINFSTRVILGFNEPQYVDLYPRVKPAKTKSIIVAPLEKIETEPNVIVIITDPAHAMLVIQLFSRSTKRRLEASMTCQGAAIAGEVVALPFMEHRPNLTLLCSGARELAGYSTNELALGLPFTDFLKMAEAFSGPT</sequence>
<dbReference type="PANTHER" id="PTHR37954">
    <property type="entry name" value="BLL4979 PROTEIN"/>
    <property type="match status" value="1"/>
</dbReference>
<dbReference type="PANTHER" id="PTHR37954:SF3">
    <property type="entry name" value="DUF169 DOMAIN-CONTAINING PROTEIN"/>
    <property type="match status" value="1"/>
</dbReference>
<dbReference type="Pfam" id="PF02596">
    <property type="entry name" value="DUF169"/>
    <property type="match status" value="1"/>
</dbReference>
<comment type="caution">
    <text evidence="1">The sequence shown here is derived from an EMBL/GenBank/DDBJ whole genome shotgun (WGS) entry which is preliminary data.</text>
</comment>
<evidence type="ECO:0000313" key="1">
    <source>
        <dbReference type="EMBL" id="KUO40687.1"/>
    </source>
</evidence>
<dbReference type="STRING" id="1776334.APZ16_02260"/>
<accession>A0A147JW08</accession>
<proteinExistence type="predicted"/>
<dbReference type="InterPro" id="IPR003748">
    <property type="entry name" value="DUF169"/>
</dbReference>
<reference evidence="1 2" key="1">
    <citation type="journal article" date="2016" name="Nat. Microbiol.">
        <title>Genomic inference of the metabolism of cosmopolitan subsurface Archaea, Hadesarchaea.</title>
        <authorList>
            <person name="Baker B.J."/>
            <person name="Saw J.H."/>
            <person name="Lind A.E."/>
            <person name="Lazar C.S."/>
            <person name="Hinrichs K.-U."/>
            <person name="Teske A.P."/>
            <person name="Ettema T.J."/>
        </authorList>
    </citation>
    <scope>NUCLEOTIDE SEQUENCE [LARGE SCALE GENOMIC DNA]</scope>
</reference>
<name>A0A147JW08_HADYE</name>
<evidence type="ECO:0000313" key="2">
    <source>
        <dbReference type="Proteomes" id="UP000074294"/>
    </source>
</evidence>
<dbReference type="Proteomes" id="UP000074294">
    <property type="component" value="Unassembled WGS sequence"/>
</dbReference>
<organism evidence="1 2">
    <name type="scientific">Hadarchaeum yellowstonense</name>
    <dbReference type="NCBI Taxonomy" id="1776334"/>
    <lineage>
        <taxon>Archaea</taxon>
        <taxon>Methanobacteriati</taxon>
        <taxon>Candidatus Hadarchaeota</taxon>
        <taxon>Candidatus Hadarchaeia</taxon>
        <taxon>Candidatus Hadarchaeales</taxon>
        <taxon>Candidatus Hadarchaeaceae</taxon>
        <taxon>Candidatus Hadarchaeum</taxon>
    </lineage>
</organism>